<gene>
    <name evidence="1" type="ORF">ACFSCY_08265</name>
</gene>
<dbReference type="EMBL" id="JBHUCP010000005">
    <property type="protein sequence ID" value="MFD1529436.1"/>
    <property type="molecule type" value="Genomic_DNA"/>
</dbReference>
<evidence type="ECO:0000313" key="1">
    <source>
        <dbReference type="EMBL" id="MFD1529436.1"/>
    </source>
</evidence>
<proteinExistence type="predicted"/>
<organism evidence="1 2">
    <name type="scientific">Pseudonocardia aurantiaca</name>
    <dbReference type="NCBI Taxonomy" id="75290"/>
    <lineage>
        <taxon>Bacteria</taxon>
        <taxon>Bacillati</taxon>
        <taxon>Actinomycetota</taxon>
        <taxon>Actinomycetes</taxon>
        <taxon>Pseudonocardiales</taxon>
        <taxon>Pseudonocardiaceae</taxon>
        <taxon>Pseudonocardia</taxon>
    </lineage>
</organism>
<reference evidence="2" key="1">
    <citation type="journal article" date="2019" name="Int. J. Syst. Evol. Microbiol.">
        <title>The Global Catalogue of Microorganisms (GCM) 10K type strain sequencing project: providing services to taxonomists for standard genome sequencing and annotation.</title>
        <authorList>
            <consortium name="The Broad Institute Genomics Platform"/>
            <consortium name="The Broad Institute Genome Sequencing Center for Infectious Disease"/>
            <person name="Wu L."/>
            <person name="Ma J."/>
        </authorList>
    </citation>
    <scope>NUCLEOTIDE SEQUENCE [LARGE SCALE GENOMIC DNA]</scope>
    <source>
        <strain evidence="2">JCM 12165</strain>
    </source>
</reference>
<dbReference type="Proteomes" id="UP001597145">
    <property type="component" value="Unassembled WGS sequence"/>
</dbReference>
<dbReference type="Gene3D" id="3.40.50.1010">
    <property type="entry name" value="5'-nuclease"/>
    <property type="match status" value="1"/>
</dbReference>
<accession>A0ABW4FI90</accession>
<name>A0ABW4FI90_9PSEU</name>
<dbReference type="SUPFAM" id="SSF88723">
    <property type="entry name" value="PIN domain-like"/>
    <property type="match status" value="1"/>
</dbReference>
<protein>
    <submittedName>
        <fullName evidence="1">PIN domain-containing protein</fullName>
    </submittedName>
</protein>
<comment type="caution">
    <text evidence="1">The sequence shown here is derived from an EMBL/GenBank/DDBJ whole genome shotgun (WGS) entry which is preliminary data.</text>
</comment>
<keyword evidence="2" id="KW-1185">Reference proteome</keyword>
<dbReference type="RefSeq" id="WP_343984339.1">
    <property type="nucleotide sequence ID" value="NZ_BAAAJG010000020.1"/>
</dbReference>
<dbReference type="InterPro" id="IPR029060">
    <property type="entry name" value="PIN-like_dom_sf"/>
</dbReference>
<evidence type="ECO:0000313" key="2">
    <source>
        <dbReference type="Proteomes" id="UP001597145"/>
    </source>
</evidence>
<sequence length="134" mass="14382">MTTSYALLDTSVLIDLERIDLGVHVDSVLVTSAVCVGELASGIATGPDPDVRQARLRRVLERYEVMPYAVEEAKLYGVLNDRVRAVGRNPRPRRLNLQIAATAAAARMPLLTCNPADFVGVAPLVDVVAVGRTG</sequence>